<dbReference type="Pfam" id="PF08811">
    <property type="entry name" value="DUF1800"/>
    <property type="match status" value="1"/>
</dbReference>
<name>A0A428KSL5_9BACT</name>
<gene>
    <name evidence="1" type="ORF">EI291_08595</name>
</gene>
<dbReference type="OrthoDB" id="9772295at2"/>
<organism evidence="1 2">
    <name type="scientific">Hymenobacter rigui</name>
    <dbReference type="NCBI Taxonomy" id="334424"/>
    <lineage>
        <taxon>Bacteria</taxon>
        <taxon>Pseudomonadati</taxon>
        <taxon>Bacteroidota</taxon>
        <taxon>Cytophagia</taxon>
        <taxon>Cytophagales</taxon>
        <taxon>Hymenobacteraceae</taxon>
        <taxon>Hymenobacter</taxon>
    </lineage>
</organism>
<dbReference type="EMBL" id="RWIT01000003">
    <property type="protein sequence ID" value="RSK49539.1"/>
    <property type="molecule type" value="Genomic_DNA"/>
</dbReference>
<dbReference type="AlphaFoldDB" id="A0A428KSL5"/>
<comment type="caution">
    <text evidence="1">The sequence shown here is derived from an EMBL/GenBank/DDBJ whole genome shotgun (WGS) entry which is preliminary data.</text>
</comment>
<proteinExistence type="predicted"/>
<evidence type="ECO:0000313" key="2">
    <source>
        <dbReference type="Proteomes" id="UP000273500"/>
    </source>
</evidence>
<reference evidence="1 2" key="1">
    <citation type="submission" date="2018-12" db="EMBL/GenBank/DDBJ databases">
        <authorList>
            <person name="Feng G."/>
            <person name="Zhu H."/>
        </authorList>
    </citation>
    <scope>NUCLEOTIDE SEQUENCE [LARGE SCALE GENOMIC DNA]</scope>
    <source>
        <strain evidence="1 2">KCTC 12533</strain>
    </source>
</reference>
<accession>A0A428KSL5</accession>
<sequence length="571" mass="63475">MNRRAFLRKPAVGLPLAPAISQEVAVAASDDETISRFANKQLPRTARTTAGLSPYTGPWGYAQAAHLLRRCLFGPTRQEILAVAGQSLMQALNGLLTVPAAPAPPLNVSATDTSVPIGQTWVTQPFDQNVEGVRRASLRAWWLGQLQQQGMSLAEKMTLFWHNHFVVELGDINDARYGYEYCRLLRRHALGNVRQLAKEVTITPAMLRYLNGNQSTAGAPNENYGRELLELFTIGKGPLIGPGNYTTYTEDDVKAAARVLTGWRDNTTTLQGYFTASRHDTGSKQFSSAFGSRVISNGADQEYATLIDMIFGQADTARFLCRKLYRWFVYYVIDATTEQNVIEPLAQLLIRSNYEVAPVLRTLLGSEHFFDAVNQGCLIKSPLDFTLTVGRQLQMAYPTSAALTTQYSVWDYINSITNVQQQLLGDPPNVAGWPAYWQTPQYYELWINAVTLPRRNQVTDTLISTNGISRNGFVLRIDAVALVQTLPAATAADANLLIAELARLLFPIELTTNQLSYLNDVLLPGLPDFEWTVEWQDYLANPTNTAKKTAVQTKLQALLRTMMGLAEYHLS</sequence>
<dbReference type="Proteomes" id="UP000273500">
    <property type="component" value="Unassembled WGS sequence"/>
</dbReference>
<dbReference type="InterPro" id="IPR014917">
    <property type="entry name" value="DUF1800"/>
</dbReference>
<protein>
    <submittedName>
        <fullName evidence="1">DUF1800 domain-containing protein</fullName>
    </submittedName>
</protein>
<dbReference type="RefSeq" id="WP_125419394.1">
    <property type="nucleotide sequence ID" value="NZ_RWIT01000003.1"/>
</dbReference>
<evidence type="ECO:0000313" key="1">
    <source>
        <dbReference type="EMBL" id="RSK49539.1"/>
    </source>
</evidence>
<keyword evidence="2" id="KW-1185">Reference proteome</keyword>